<organism evidence="2 3">
    <name type="scientific">Xenopus laevis</name>
    <name type="common">African clawed frog</name>
    <dbReference type="NCBI Taxonomy" id="8355"/>
    <lineage>
        <taxon>Eukaryota</taxon>
        <taxon>Metazoa</taxon>
        <taxon>Chordata</taxon>
        <taxon>Craniata</taxon>
        <taxon>Vertebrata</taxon>
        <taxon>Euteleostomi</taxon>
        <taxon>Amphibia</taxon>
        <taxon>Batrachia</taxon>
        <taxon>Anura</taxon>
        <taxon>Pipoidea</taxon>
        <taxon>Pipidae</taxon>
        <taxon>Xenopodinae</taxon>
        <taxon>Xenopus</taxon>
        <taxon>Xenopus</taxon>
    </lineage>
</organism>
<dbReference type="Proteomes" id="UP000694892">
    <property type="component" value="Chromosome 8L"/>
</dbReference>
<name>A0A974CAS4_XENLA</name>
<feature type="compositionally biased region" description="Polar residues" evidence="1">
    <location>
        <begin position="48"/>
        <end position="63"/>
    </location>
</feature>
<gene>
    <name evidence="2" type="ORF">XELAEV_18040505mg</name>
</gene>
<dbReference type="EMBL" id="CM004480">
    <property type="protein sequence ID" value="OCT69195.1"/>
    <property type="molecule type" value="Genomic_DNA"/>
</dbReference>
<evidence type="ECO:0000313" key="3">
    <source>
        <dbReference type="Proteomes" id="UP000694892"/>
    </source>
</evidence>
<dbReference type="AlphaFoldDB" id="A0A974CAS4"/>
<protein>
    <submittedName>
        <fullName evidence="2">Uncharacterized protein</fullName>
    </submittedName>
</protein>
<evidence type="ECO:0000256" key="1">
    <source>
        <dbReference type="SAM" id="MobiDB-lite"/>
    </source>
</evidence>
<reference evidence="3" key="1">
    <citation type="journal article" date="2016" name="Nature">
        <title>Genome evolution in the allotetraploid frog Xenopus laevis.</title>
        <authorList>
            <person name="Session A.M."/>
            <person name="Uno Y."/>
            <person name="Kwon T."/>
            <person name="Chapman J.A."/>
            <person name="Toyoda A."/>
            <person name="Takahashi S."/>
            <person name="Fukui A."/>
            <person name="Hikosaka A."/>
            <person name="Suzuki A."/>
            <person name="Kondo M."/>
            <person name="van Heeringen S.J."/>
            <person name="Quigley I."/>
            <person name="Heinz S."/>
            <person name="Ogino H."/>
            <person name="Ochi H."/>
            <person name="Hellsten U."/>
            <person name="Lyons J.B."/>
            <person name="Simakov O."/>
            <person name="Putnam N."/>
            <person name="Stites J."/>
            <person name="Kuroki Y."/>
            <person name="Tanaka T."/>
            <person name="Michiue T."/>
            <person name="Watanabe M."/>
            <person name="Bogdanovic O."/>
            <person name="Lister R."/>
            <person name="Georgiou G."/>
            <person name="Paranjpe S.S."/>
            <person name="van Kruijsbergen I."/>
            <person name="Shu S."/>
            <person name="Carlson J."/>
            <person name="Kinoshita T."/>
            <person name="Ohta Y."/>
            <person name="Mawaribuchi S."/>
            <person name="Jenkins J."/>
            <person name="Grimwood J."/>
            <person name="Schmutz J."/>
            <person name="Mitros T."/>
            <person name="Mozaffari S.V."/>
            <person name="Suzuki Y."/>
            <person name="Haramoto Y."/>
            <person name="Yamamoto T.S."/>
            <person name="Takagi C."/>
            <person name="Heald R."/>
            <person name="Miller K."/>
            <person name="Haudenschild C."/>
            <person name="Kitzman J."/>
            <person name="Nakayama T."/>
            <person name="Izutsu Y."/>
            <person name="Robert J."/>
            <person name="Fortriede J."/>
            <person name="Burns K."/>
            <person name="Lotay V."/>
            <person name="Karimi K."/>
            <person name="Yasuoka Y."/>
            <person name="Dichmann D.S."/>
            <person name="Flajnik M.F."/>
            <person name="Houston D.W."/>
            <person name="Shendure J."/>
            <person name="DuPasquier L."/>
            <person name="Vize P.D."/>
            <person name="Zorn A.M."/>
            <person name="Ito M."/>
            <person name="Marcotte E.M."/>
            <person name="Wallingford J.B."/>
            <person name="Ito Y."/>
            <person name="Asashima M."/>
            <person name="Ueno N."/>
            <person name="Matsuda Y."/>
            <person name="Veenstra G.J."/>
            <person name="Fujiyama A."/>
            <person name="Harland R.M."/>
            <person name="Taira M."/>
            <person name="Rokhsar D.S."/>
        </authorList>
    </citation>
    <scope>NUCLEOTIDE SEQUENCE [LARGE SCALE GENOMIC DNA]</scope>
    <source>
        <strain evidence="3">J</strain>
    </source>
</reference>
<feature type="region of interest" description="Disordered" evidence="1">
    <location>
        <begin position="42"/>
        <end position="84"/>
    </location>
</feature>
<feature type="compositionally biased region" description="Polar residues" evidence="1">
    <location>
        <begin position="74"/>
        <end position="84"/>
    </location>
</feature>
<accession>A0A974CAS4</accession>
<proteinExistence type="predicted"/>
<sequence>MTCTSFVTIKATEFPVINSKQISSPTVFLCAQVSLSPFAPAGSIGPQRHSSNELGSQRSSSAEPMSIRLPSFQPPCTSSFVLSR</sequence>
<evidence type="ECO:0000313" key="2">
    <source>
        <dbReference type="EMBL" id="OCT69195.1"/>
    </source>
</evidence>